<sequence length="62" mass="6426">MTAKQGLTTTCHASPATSDPSTLHSPTLHAASTSPAATFFISTPPPHLASLKTRHSITCSPR</sequence>
<dbReference type="EMBL" id="VSRR010074492">
    <property type="protein sequence ID" value="MPC87435.1"/>
    <property type="molecule type" value="Genomic_DNA"/>
</dbReference>
<evidence type="ECO:0000313" key="3">
    <source>
        <dbReference type="Proteomes" id="UP000324222"/>
    </source>
</evidence>
<gene>
    <name evidence="2" type="ORF">E2C01_082296</name>
</gene>
<evidence type="ECO:0000256" key="1">
    <source>
        <dbReference type="SAM" id="MobiDB-lite"/>
    </source>
</evidence>
<name>A0A5B7IY27_PORTR</name>
<dbReference type="AlphaFoldDB" id="A0A5B7IY27"/>
<keyword evidence="3" id="KW-1185">Reference proteome</keyword>
<protein>
    <submittedName>
        <fullName evidence="2">Uncharacterized protein</fullName>
    </submittedName>
</protein>
<accession>A0A5B7IY27</accession>
<evidence type="ECO:0000313" key="2">
    <source>
        <dbReference type="EMBL" id="MPC87435.1"/>
    </source>
</evidence>
<organism evidence="2 3">
    <name type="scientific">Portunus trituberculatus</name>
    <name type="common">Swimming crab</name>
    <name type="synonym">Neptunus trituberculatus</name>
    <dbReference type="NCBI Taxonomy" id="210409"/>
    <lineage>
        <taxon>Eukaryota</taxon>
        <taxon>Metazoa</taxon>
        <taxon>Ecdysozoa</taxon>
        <taxon>Arthropoda</taxon>
        <taxon>Crustacea</taxon>
        <taxon>Multicrustacea</taxon>
        <taxon>Malacostraca</taxon>
        <taxon>Eumalacostraca</taxon>
        <taxon>Eucarida</taxon>
        <taxon>Decapoda</taxon>
        <taxon>Pleocyemata</taxon>
        <taxon>Brachyura</taxon>
        <taxon>Eubrachyura</taxon>
        <taxon>Portunoidea</taxon>
        <taxon>Portunidae</taxon>
        <taxon>Portuninae</taxon>
        <taxon>Portunus</taxon>
    </lineage>
</organism>
<dbReference type="Proteomes" id="UP000324222">
    <property type="component" value="Unassembled WGS sequence"/>
</dbReference>
<feature type="region of interest" description="Disordered" evidence="1">
    <location>
        <begin position="1"/>
        <end position="29"/>
    </location>
</feature>
<comment type="caution">
    <text evidence="2">The sequence shown here is derived from an EMBL/GenBank/DDBJ whole genome shotgun (WGS) entry which is preliminary data.</text>
</comment>
<proteinExistence type="predicted"/>
<reference evidence="2 3" key="1">
    <citation type="submission" date="2019-05" db="EMBL/GenBank/DDBJ databases">
        <title>Another draft genome of Portunus trituberculatus and its Hox gene families provides insights of decapod evolution.</title>
        <authorList>
            <person name="Jeong J.-H."/>
            <person name="Song I."/>
            <person name="Kim S."/>
            <person name="Choi T."/>
            <person name="Kim D."/>
            <person name="Ryu S."/>
            <person name="Kim W."/>
        </authorList>
    </citation>
    <scope>NUCLEOTIDE SEQUENCE [LARGE SCALE GENOMIC DNA]</scope>
    <source>
        <tissue evidence="2">Muscle</tissue>
    </source>
</reference>